<dbReference type="Pfam" id="PF01477">
    <property type="entry name" value="PLAT"/>
    <property type="match status" value="1"/>
</dbReference>
<name>A0A9W9YB03_9CNID</name>
<feature type="compositionally biased region" description="Acidic residues" evidence="8">
    <location>
        <begin position="1929"/>
        <end position="1945"/>
    </location>
</feature>
<evidence type="ECO:0000313" key="12">
    <source>
        <dbReference type="Proteomes" id="UP001163046"/>
    </source>
</evidence>
<feature type="domain" description="PLAT" evidence="10">
    <location>
        <begin position="1079"/>
        <end position="1199"/>
    </location>
</feature>
<dbReference type="InterPro" id="IPR001024">
    <property type="entry name" value="PLAT/LH2_dom"/>
</dbReference>
<keyword evidence="3 9" id="KW-0812">Transmembrane</keyword>
<dbReference type="InterPro" id="IPR046338">
    <property type="entry name" value="GAIN_dom_sf"/>
</dbReference>
<evidence type="ECO:0000256" key="7">
    <source>
        <dbReference type="PROSITE-ProRule" id="PRU00152"/>
    </source>
</evidence>
<comment type="caution">
    <text evidence="7">Lacks conserved residue(s) required for the propagation of feature annotation.</text>
</comment>
<keyword evidence="6 9" id="KW-0472">Membrane</keyword>
<reference evidence="11" key="1">
    <citation type="submission" date="2023-01" db="EMBL/GenBank/DDBJ databases">
        <title>Genome assembly of the deep-sea coral Lophelia pertusa.</title>
        <authorList>
            <person name="Herrera S."/>
            <person name="Cordes E."/>
        </authorList>
    </citation>
    <scope>NUCLEOTIDE SEQUENCE</scope>
    <source>
        <strain evidence="11">USNM1676648</strain>
        <tissue evidence="11">Polyp</tissue>
    </source>
</reference>
<dbReference type="PANTHER" id="PTHR10877:SF150">
    <property type="entry name" value="REJ DOMAIN-CONTAINING PROTEIN"/>
    <property type="match status" value="1"/>
</dbReference>
<dbReference type="InterPro" id="IPR000203">
    <property type="entry name" value="GPS"/>
</dbReference>
<proteinExistence type="inferred from homology"/>
<keyword evidence="5 9" id="KW-1133">Transmembrane helix</keyword>
<dbReference type="Gene3D" id="2.60.220.50">
    <property type="match status" value="1"/>
</dbReference>
<keyword evidence="4" id="KW-0732">Signal</keyword>
<feature type="transmembrane region" description="Helical" evidence="9">
    <location>
        <begin position="1727"/>
        <end position="1749"/>
    </location>
</feature>
<evidence type="ECO:0000313" key="11">
    <source>
        <dbReference type="EMBL" id="KAJ7330766.1"/>
    </source>
</evidence>
<dbReference type="InterPro" id="IPR051223">
    <property type="entry name" value="Polycystin"/>
</dbReference>
<sequence length="2045" mass="231404">MYIHLGDISRVYAVPEVNILNTGSQPDRPTRFRRDETRTFEASFSMRNRITEHISFTWAVNDLSFPPLNVSEKANLFLHNTLELNVERKGLQAGLKLVMFELRIAEQPMASRDFAFLQVDQSALVTLIAGGTVVDRSINKPIILDGTPSYDPEDEGRTRPLSFWWSCFLAQVNASDFNNPVANISVTDGPNNSTNSTTRLSAESGTQKLGNFSLHEISEESSLEILSKLTNVTRRSLVQLPNGVFTDYPHNGKVTLDTTKLISNNKYYVLLTVHKGDRIAYSVQTLHIRDEELVDIEIRCVLNCASLVSSSSRLSLRTDVRTACDPIRHHCHGPSLTYRWNMFRKEGNHTHPEWKYQADLKTLLSTKVESKHLVLKTIAPGFSYRLTAAVLSPDGARGWAAYDFESSAAPSGGTCRVKQLEKQTLGTSLNISCQGWTDKSKPLMYEFYRKSEDGTFDMMSYGLLPHSVVTILPEASEVHIKVVIINVLETASQIFLQTQIDAPSLPNSEKLIHAEISKLVVTIDRLLTLGQSNLAIQQTEVLLRLFKMSEDRVNEQFHKQTIKHIISMMSDVKASTLERLFQIAITLGKATEDVTKLSANITVVVADKLLNMAPVLLLKAKYRSDTRRLREVARSYMYCISNIKKFASTSKPQEAEFDADSAGNGTLSREARTRVQRLSRNLTDMITNTLLSLMQPGEEYTVIRNKLESTVLGKEEVDELSHLKIHDEDTGFKFPMLGNETEGKIFGNTSEVGVQMITYAFNPQSSLNGSNQVNSKVVSLDLKDDSGQTLKIEDMPNDIAIEIPASQSYGNATPLREHFINPGQMRYHIINVQQTNATVKFSARICLNDSVTAYIRYGQKPTESVFDDIVVLSGNTCDCQNGEENVRNIWITAKNSGKYYIGLLGNEGMRTVHSRNRRSLLSESMSQDRCVKFKDPPPTPPPPADYAVIKPRYNPTKSVNYSIEVNTFWCGYWNDIEERWTNEGCKVGQNSTNSSLECLCNHLTSFGGEILVAPNSVDFDAVKKTFENLDPKDMLVLATVCFVFLVYFLVLLVARRADKRDAAKIGPLISLKDSHDSEYEYEVSITTGGWRNSGTSANVSMILYGTETSSDVISLTAGCVDDRELFAQGNTDNFLICLPQSLGSLFKVQIGHDNSGKMASWFLSEISVVDNQTCQQWLFTCYRWLALERDDGNTTRSFFADNVEGGAMEFKRKFSILQKNAFADDHLWLSPVKIIVVSVIVSLRCGRASRLQGSQQDSNFQPLFNLPSEEIKQAKKFKINERKMFKFIKELIFLLVFFLLLMIVCYGGKNEHRYHFTGSTENGFQNFEQIRNTTQFWEWINEGFVEAIFTDDWYNGQEEKVSEYIGNKHSILVGMPRLRQLRVVKNSCDVPAMFRKMILFCHDSYSHEDEDTNVWESQTGTFNTSLWSCPENWKYSKDEQLGGFDSWGRFAVYHGGGYIANLGYNKLIARRVINDLITNNWIDSQTRAVIIEFSLFNPSSNILAVMSYFFEVLPSGFTGTFKTYGILALNATDSQARDTYLFFVLLFGLFLVLYFIIECIKIFQQKCSYFKSSWNWLELFQILTASLALLLQWVKSKEVKKPLAKLKENPFIPVSFQQALYWSETETVAICLTSAIATIRLLKCFHFNSQVIKLSSFMRNHFTSMASFFFIFCVLSSGYAVSGMIAFGSENWMFSSFAKAFTSQYLMVIGSNSLIHELEEGGFIMSRIFLVSFFFTTIIIITNMFVAILNDSYSNSCLDQENEQLDIADFIVSRFLQSVFGYNPEDNGDTTSLSETTDQVRVDELQKSENETNAFENNAWRSNWSFAVRKITPSMYRSRKVSFENAETFGDNAETYRSKKTLNHTDFKNDFHSDISEETISVESEEATWDLGDGYDVMLQYKNGIGYRLTNRYASLVDNDEKDYAGHNDDDDDDNNSEDGNDDDYVNNVDYVHDVVIGDADATDATDAADAADTADGNYDDDVACSGRNRDVWKEIFHLLDDNGWDDFPHHSTGGVKCYDNPAVVEDSELVFMECDPVEEQKTRL</sequence>
<dbReference type="InterPro" id="IPR002859">
    <property type="entry name" value="PKD/REJ-like"/>
</dbReference>
<keyword evidence="12" id="KW-1185">Reference proteome</keyword>
<feature type="transmembrane region" description="Helical" evidence="9">
    <location>
        <begin position="1540"/>
        <end position="1563"/>
    </location>
</feature>
<feature type="region of interest" description="Disordered" evidence="8">
    <location>
        <begin position="1921"/>
        <end position="1945"/>
    </location>
</feature>
<feature type="transmembrane region" description="Helical" evidence="9">
    <location>
        <begin position="1291"/>
        <end position="1309"/>
    </location>
</feature>
<dbReference type="Pfam" id="PF01825">
    <property type="entry name" value="GPS"/>
    <property type="match status" value="1"/>
</dbReference>
<evidence type="ECO:0000256" key="1">
    <source>
        <dbReference type="ARBA" id="ARBA00004141"/>
    </source>
</evidence>
<gene>
    <name evidence="11" type="ORF">OS493_021696</name>
</gene>
<dbReference type="SMART" id="SM00308">
    <property type="entry name" value="LH2"/>
    <property type="match status" value="1"/>
</dbReference>
<dbReference type="GO" id="GO:0050982">
    <property type="term" value="P:detection of mechanical stimulus"/>
    <property type="evidence" value="ECO:0007669"/>
    <property type="project" value="TreeGrafter"/>
</dbReference>
<dbReference type="PROSITE" id="PS50095">
    <property type="entry name" value="PLAT"/>
    <property type="match status" value="1"/>
</dbReference>
<dbReference type="Proteomes" id="UP001163046">
    <property type="component" value="Unassembled WGS sequence"/>
</dbReference>
<evidence type="ECO:0000256" key="4">
    <source>
        <dbReference type="ARBA" id="ARBA00022729"/>
    </source>
</evidence>
<dbReference type="Gene3D" id="1.10.287.70">
    <property type="match status" value="1"/>
</dbReference>
<dbReference type="SUPFAM" id="SSF49723">
    <property type="entry name" value="Lipase/lipooxygenase domain (PLAT/LH2 domain)"/>
    <property type="match status" value="1"/>
</dbReference>
<dbReference type="SMART" id="SM00303">
    <property type="entry name" value="GPS"/>
    <property type="match status" value="1"/>
</dbReference>
<dbReference type="Pfam" id="PF02010">
    <property type="entry name" value="REJ"/>
    <property type="match status" value="1"/>
</dbReference>
<feature type="transmembrane region" description="Helical" evidence="9">
    <location>
        <begin position="1666"/>
        <end position="1687"/>
    </location>
</feature>
<dbReference type="OrthoDB" id="5979242at2759"/>
<evidence type="ECO:0000256" key="3">
    <source>
        <dbReference type="ARBA" id="ARBA00022692"/>
    </source>
</evidence>
<dbReference type="InterPro" id="IPR046791">
    <property type="entry name" value="Polycystin_dom"/>
</dbReference>
<evidence type="ECO:0000256" key="5">
    <source>
        <dbReference type="ARBA" id="ARBA00022989"/>
    </source>
</evidence>
<feature type="transmembrane region" description="Helical" evidence="9">
    <location>
        <begin position="1575"/>
        <end position="1594"/>
    </location>
</feature>
<dbReference type="Gene3D" id="2.60.60.20">
    <property type="entry name" value="PLAT/LH2 domain"/>
    <property type="match status" value="1"/>
</dbReference>
<protein>
    <recommendedName>
        <fullName evidence="10">PLAT domain-containing protein</fullName>
    </recommendedName>
</protein>
<dbReference type="PANTHER" id="PTHR10877">
    <property type="entry name" value="POLYCYSTIN FAMILY MEMBER"/>
    <property type="match status" value="1"/>
</dbReference>
<dbReference type="EMBL" id="MU827791">
    <property type="protein sequence ID" value="KAJ7330766.1"/>
    <property type="molecule type" value="Genomic_DNA"/>
</dbReference>
<comment type="caution">
    <text evidence="11">The sequence shown here is derived from an EMBL/GenBank/DDBJ whole genome shotgun (WGS) entry which is preliminary data.</text>
</comment>
<dbReference type="Pfam" id="PF20519">
    <property type="entry name" value="Polycystin_dom"/>
    <property type="match status" value="1"/>
</dbReference>
<evidence type="ECO:0000256" key="8">
    <source>
        <dbReference type="SAM" id="MobiDB-lite"/>
    </source>
</evidence>
<comment type="similarity">
    <text evidence="2">Belongs to the polycystin family.</text>
</comment>
<organism evidence="11 12">
    <name type="scientific">Desmophyllum pertusum</name>
    <dbReference type="NCBI Taxonomy" id="174260"/>
    <lineage>
        <taxon>Eukaryota</taxon>
        <taxon>Metazoa</taxon>
        <taxon>Cnidaria</taxon>
        <taxon>Anthozoa</taxon>
        <taxon>Hexacorallia</taxon>
        <taxon>Scleractinia</taxon>
        <taxon>Caryophylliina</taxon>
        <taxon>Caryophylliidae</taxon>
        <taxon>Desmophyllum</taxon>
    </lineage>
</organism>
<evidence type="ECO:0000256" key="6">
    <source>
        <dbReference type="ARBA" id="ARBA00023136"/>
    </source>
</evidence>
<dbReference type="InterPro" id="IPR036392">
    <property type="entry name" value="PLAT/LH2_dom_sf"/>
</dbReference>
<dbReference type="GO" id="GO:0005262">
    <property type="term" value="F:calcium channel activity"/>
    <property type="evidence" value="ECO:0007669"/>
    <property type="project" value="TreeGrafter"/>
</dbReference>
<dbReference type="GO" id="GO:0016020">
    <property type="term" value="C:membrane"/>
    <property type="evidence" value="ECO:0007669"/>
    <property type="project" value="UniProtKB-SubCell"/>
</dbReference>
<feature type="transmembrane region" description="Helical" evidence="9">
    <location>
        <begin position="1034"/>
        <end position="1054"/>
    </location>
</feature>
<evidence type="ECO:0000256" key="9">
    <source>
        <dbReference type="SAM" id="Phobius"/>
    </source>
</evidence>
<comment type="subcellular location">
    <subcellularLocation>
        <location evidence="1">Membrane</location>
        <topology evidence="1">Multi-pass membrane protein</topology>
    </subcellularLocation>
</comment>
<evidence type="ECO:0000256" key="2">
    <source>
        <dbReference type="ARBA" id="ARBA00007200"/>
    </source>
</evidence>
<accession>A0A9W9YB03</accession>
<dbReference type="Pfam" id="PF08016">
    <property type="entry name" value="PKD_channel"/>
    <property type="match status" value="1"/>
</dbReference>
<evidence type="ECO:0000259" key="10">
    <source>
        <dbReference type="PROSITE" id="PS50095"/>
    </source>
</evidence>
<dbReference type="InterPro" id="IPR013122">
    <property type="entry name" value="PKD1_2_channel"/>
</dbReference>